<organism evidence="9 10">
    <name type="scientific">Enterobacter cloacae</name>
    <dbReference type="NCBI Taxonomy" id="550"/>
    <lineage>
        <taxon>Bacteria</taxon>
        <taxon>Pseudomonadati</taxon>
        <taxon>Pseudomonadota</taxon>
        <taxon>Gammaproteobacteria</taxon>
        <taxon>Enterobacterales</taxon>
        <taxon>Enterobacteriaceae</taxon>
        <taxon>Enterobacter</taxon>
        <taxon>Enterobacter cloacae complex</taxon>
    </lineage>
</organism>
<dbReference type="InterPro" id="IPR050556">
    <property type="entry name" value="Type_II_TA_system_RNase"/>
</dbReference>
<evidence type="ECO:0000313" key="10">
    <source>
        <dbReference type="Proteomes" id="UP000509421"/>
    </source>
</evidence>
<protein>
    <submittedName>
        <fullName evidence="9">Type II toxin-antitoxin system VapC family toxin</fullName>
    </submittedName>
</protein>
<dbReference type="GO" id="GO:0016787">
    <property type="term" value="F:hydrolase activity"/>
    <property type="evidence" value="ECO:0007669"/>
    <property type="project" value="UniProtKB-KW"/>
</dbReference>
<dbReference type="InterPro" id="IPR029060">
    <property type="entry name" value="PIN-like_dom_sf"/>
</dbReference>
<dbReference type="InterPro" id="IPR002716">
    <property type="entry name" value="PIN_dom"/>
</dbReference>
<dbReference type="Gene3D" id="3.40.50.1010">
    <property type="entry name" value="5'-nuclease"/>
    <property type="match status" value="1"/>
</dbReference>
<keyword evidence="3" id="KW-0540">Nuclease</keyword>
<keyword evidence="5" id="KW-0378">Hydrolase</keyword>
<dbReference type="PANTHER" id="PTHR33653:SF1">
    <property type="entry name" value="RIBONUCLEASE VAPC2"/>
    <property type="match status" value="1"/>
</dbReference>
<evidence type="ECO:0000256" key="4">
    <source>
        <dbReference type="ARBA" id="ARBA00022723"/>
    </source>
</evidence>
<sequence length="132" mass="14730">MLHMLDTNIVSHLVRQHPEVVNRYSHITPEKMCISSVTEAELLYGVAKKQNNKLHETIMEFLKTITICDWDSAAAATYGELRAAMEKKGKVMGDLDQLIAAHAISRGTTIVTNDRAFGMVQNLTVEDWTVAS</sequence>
<evidence type="ECO:0000259" key="8">
    <source>
        <dbReference type="Pfam" id="PF01850"/>
    </source>
</evidence>
<keyword evidence="4" id="KW-0479">Metal-binding</keyword>
<evidence type="ECO:0000256" key="1">
    <source>
        <dbReference type="ARBA" id="ARBA00001946"/>
    </source>
</evidence>
<comment type="similarity">
    <text evidence="7">Belongs to the PINc/VapC protein family.</text>
</comment>
<comment type="cofactor">
    <cofactor evidence="1">
        <name>Mg(2+)</name>
        <dbReference type="ChEBI" id="CHEBI:18420"/>
    </cofactor>
</comment>
<dbReference type="AlphaFoldDB" id="A0A7H8UC14"/>
<dbReference type="GO" id="GO:0046872">
    <property type="term" value="F:metal ion binding"/>
    <property type="evidence" value="ECO:0007669"/>
    <property type="project" value="UniProtKB-KW"/>
</dbReference>
<dbReference type="PANTHER" id="PTHR33653">
    <property type="entry name" value="RIBONUCLEASE VAPC2"/>
    <property type="match status" value="1"/>
</dbReference>
<keyword evidence="6" id="KW-0460">Magnesium</keyword>
<dbReference type="RefSeq" id="WP_176609103.1">
    <property type="nucleotide sequence ID" value="NZ_CP056117.1"/>
</dbReference>
<dbReference type="GO" id="GO:0004518">
    <property type="term" value="F:nuclease activity"/>
    <property type="evidence" value="ECO:0007669"/>
    <property type="project" value="UniProtKB-KW"/>
</dbReference>
<name>A0A7H8UC14_ENTCL</name>
<evidence type="ECO:0000256" key="6">
    <source>
        <dbReference type="ARBA" id="ARBA00022842"/>
    </source>
</evidence>
<dbReference type="Pfam" id="PF01850">
    <property type="entry name" value="PIN"/>
    <property type="match status" value="1"/>
</dbReference>
<gene>
    <name evidence="9" type="ORF">HWQ14_04770</name>
</gene>
<proteinExistence type="inferred from homology"/>
<evidence type="ECO:0000256" key="2">
    <source>
        <dbReference type="ARBA" id="ARBA00022649"/>
    </source>
</evidence>
<dbReference type="SUPFAM" id="SSF88723">
    <property type="entry name" value="PIN domain-like"/>
    <property type="match status" value="1"/>
</dbReference>
<feature type="domain" description="PIN" evidence="8">
    <location>
        <begin position="4"/>
        <end position="118"/>
    </location>
</feature>
<dbReference type="CDD" id="cd18740">
    <property type="entry name" value="PIN_VapC4-5_FitB-like"/>
    <property type="match status" value="1"/>
</dbReference>
<keyword evidence="2" id="KW-1277">Toxin-antitoxin system</keyword>
<accession>A0A7H8UC14</accession>
<dbReference type="Proteomes" id="UP000509421">
    <property type="component" value="Chromosome"/>
</dbReference>
<evidence type="ECO:0000256" key="5">
    <source>
        <dbReference type="ARBA" id="ARBA00022801"/>
    </source>
</evidence>
<evidence type="ECO:0000313" key="9">
    <source>
        <dbReference type="EMBL" id="QKZ97044.1"/>
    </source>
</evidence>
<evidence type="ECO:0000256" key="7">
    <source>
        <dbReference type="ARBA" id="ARBA00038093"/>
    </source>
</evidence>
<dbReference type="EMBL" id="CP056117">
    <property type="protein sequence ID" value="QKZ97044.1"/>
    <property type="molecule type" value="Genomic_DNA"/>
</dbReference>
<reference evidence="9 10" key="1">
    <citation type="submission" date="2020-06" db="EMBL/GenBank/DDBJ databases">
        <title>Long-read sequencing of DSM26481-BlokeschLab.</title>
        <authorList>
            <person name="Blokesch M."/>
        </authorList>
    </citation>
    <scope>NUCLEOTIDE SEQUENCE [LARGE SCALE GENOMIC DNA]</scope>
    <source>
        <strain evidence="9 10">DSM 26481</strain>
    </source>
</reference>
<evidence type="ECO:0000256" key="3">
    <source>
        <dbReference type="ARBA" id="ARBA00022722"/>
    </source>
</evidence>